<accession>A0A420H8C9</accession>
<dbReference type="AlphaFoldDB" id="A0A420H8C9"/>
<name>A0A420H8C9_9PEZI</name>
<proteinExistence type="predicted"/>
<feature type="region of interest" description="Disordered" evidence="1">
    <location>
        <begin position="92"/>
        <end position="124"/>
    </location>
</feature>
<reference evidence="2 3" key="1">
    <citation type="journal article" date="2018" name="BMC Genomics">
        <title>Comparative genome analyses reveal sequence features reflecting distinct modes of host-adaptation between dicot and monocot powdery mildew.</title>
        <authorList>
            <person name="Wu Y."/>
            <person name="Ma X."/>
            <person name="Pan Z."/>
            <person name="Kale S.D."/>
            <person name="Song Y."/>
            <person name="King H."/>
            <person name="Zhang Q."/>
            <person name="Presley C."/>
            <person name="Deng X."/>
            <person name="Wei C.I."/>
            <person name="Xiao S."/>
        </authorList>
    </citation>
    <scope>NUCLEOTIDE SEQUENCE [LARGE SCALE GENOMIC DNA]</scope>
    <source>
        <strain evidence="2">UMSG2</strain>
    </source>
</reference>
<evidence type="ECO:0000313" key="2">
    <source>
        <dbReference type="EMBL" id="RKF53695.1"/>
    </source>
</evidence>
<dbReference type="Proteomes" id="UP000286134">
    <property type="component" value="Unassembled WGS sequence"/>
</dbReference>
<keyword evidence="3" id="KW-1185">Reference proteome</keyword>
<feature type="compositionally biased region" description="Basic and acidic residues" evidence="1">
    <location>
        <begin position="98"/>
        <end position="107"/>
    </location>
</feature>
<protein>
    <submittedName>
        <fullName evidence="2">Uncharacterized protein</fullName>
    </submittedName>
</protein>
<feature type="non-terminal residue" evidence="2">
    <location>
        <position position="1"/>
    </location>
</feature>
<evidence type="ECO:0000256" key="1">
    <source>
        <dbReference type="SAM" id="MobiDB-lite"/>
    </source>
</evidence>
<evidence type="ECO:0000313" key="3">
    <source>
        <dbReference type="Proteomes" id="UP000286134"/>
    </source>
</evidence>
<organism evidence="2 3">
    <name type="scientific">Erysiphe neolycopersici</name>
    <dbReference type="NCBI Taxonomy" id="212602"/>
    <lineage>
        <taxon>Eukaryota</taxon>
        <taxon>Fungi</taxon>
        <taxon>Dikarya</taxon>
        <taxon>Ascomycota</taxon>
        <taxon>Pezizomycotina</taxon>
        <taxon>Leotiomycetes</taxon>
        <taxon>Erysiphales</taxon>
        <taxon>Erysiphaceae</taxon>
        <taxon>Erysiphe</taxon>
    </lineage>
</organism>
<dbReference type="EMBL" id="MCFK01010311">
    <property type="protein sequence ID" value="RKF53695.1"/>
    <property type="molecule type" value="Genomic_DNA"/>
</dbReference>
<gene>
    <name evidence="2" type="ORF">OnM2_103033</name>
</gene>
<comment type="caution">
    <text evidence="2">The sequence shown here is derived from an EMBL/GenBank/DDBJ whole genome shotgun (WGS) entry which is preliminary data.</text>
</comment>
<feature type="compositionally biased region" description="Polar residues" evidence="1">
    <location>
        <begin position="108"/>
        <end position="124"/>
    </location>
</feature>
<sequence length="124" mass="14854">VGAKRQRQTRDLRVWKEYIQSYKVWKIKISFFANEQAWNGLRGFLRTSCVDVNANPRVNVQNALMNVLDETKPHNWTITEIEEVMEEFPQQFSSRHNPYLDKSDQRSHTYFSPKLQQESNQYQD</sequence>